<reference evidence="13" key="1">
    <citation type="submission" date="2010-05" db="EMBL/GenBank/DDBJ databases">
        <title>The complete genome of Truepera radiovictris DSM 17093.</title>
        <authorList>
            <consortium name="US DOE Joint Genome Institute (JGI-PGF)"/>
            <person name="Lucas S."/>
            <person name="Copeland A."/>
            <person name="Lapidus A."/>
            <person name="Glavina del Rio T."/>
            <person name="Dalin E."/>
            <person name="Tice H."/>
            <person name="Bruce D."/>
            <person name="Goodwin L."/>
            <person name="Pitluck S."/>
            <person name="Kyrpides N."/>
            <person name="Mavromatis K."/>
            <person name="Ovchinnikova G."/>
            <person name="Munk A.C."/>
            <person name="Detter J.C."/>
            <person name="Han C."/>
            <person name="Tapia R."/>
            <person name="Land M."/>
            <person name="Hauser L."/>
            <person name="Markowitz V."/>
            <person name="Cheng J.-F."/>
            <person name="Hugenholtz P."/>
            <person name="Woyke T."/>
            <person name="Wu D."/>
            <person name="Tindall B."/>
            <person name="Pomrenke H.G."/>
            <person name="Brambilla E."/>
            <person name="Klenk H.-P."/>
            <person name="Eisen J.A."/>
        </authorList>
    </citation>
    <scope>NUCLEOTIDE SEQUENCE [LARGE SCALE GENOMIC DNA]</scope>
    <source>
        <strain evidence="13">DSM 17093 / CIP 108686 / LMG 22925 / RQ-24</strain>
    </source>
</reference>
<keyword evidence="4 10" id="KW-0004">4Fe-4S</keyword>
<keyword evidence="6 10" id="KW-0408">Iron</keyword>
<dbReference type="AlphaFoldDB" id="D7CV32"/>
<keyword evidence="3 10" id="KW-0312">Gluconeogenesis</keyword>
<dbReference type="InterPro" id="IPR029009">
    <property type="entry name" value="ASB_dom_sf"/>
</dbReference>
<dbReference type="GO" id="GO:0046872">
    <property type="term" value="F:metal ion binding"/>
    <property type="evidence" value="ECO:0007669"/>
    <property type="project" value="UniProtKB-KW"/>
</dbReference>
<accession>D7CV32</accession>
<dbReference type="GO" id="GO:0003941">
    <property type="term" value="F:L-serine ammonia-lyase activity"/>
    <property type="evidence" value="ECO:0007669"/>
    <property type="project" value="UniProtKB-UniRule"/>
</dbReference>
<dbReference type="CDD" id="cd04903">
    <property type="entry name" value="ACT_LSD"/>
    <property type="match status" value="1"/>
</dbReference>
<dbReference type="OrthoDB" id="9805537at2"/>
<sequence>MGLLDVIGPVMVGPSSSHTAGACRLALLARNTLLTPPTRATLTLHGSFAKTAKGHGTDRALAAGLLGFFPDDPRIPEALTLAERAGLELEFRSRDLGDVHPNTVQLELENASERVSVLGSSVGGGLVRVVRVNGFEILFSGAYHTLLVGHTDQPGAIATVARILADDGVNIATLHCARRQRGGAAMMSLEIDRRPAQFVLDYLSQLRVVSWLRMLPEVMQTAAPTPAAPSPQEVPHDP</sequence>
<evidence type="ECO:0000256" key="4">
    <source>
        <dbReference type="ARBA" id="ARBA00022485"/>
    </source>
</evidence>
<dbReference type="SUPFAM" id="SSF55021">
    <property type="entry name" value="ACT-like"/>
    <property type="match status" value="1"/>
</dbReference>
<dbReference type="NCBIfam" id="TIGR00719">
    <property type="entry name" value="sda_beta"/>
    <property type="match status" value="1"/>
</dbReference>
<evidence type="ECO:0000256" key="8">
    <source>
        <dbReference type="ARBA" id="ARBA00023239"/>
    </source>
</evidence>
<dbReference type="KEGG" id="tra:Trad_2756"/>
<dbReference type="InterPro" id="IPR051318">
    <property type="entry name" value="Fe-S_L-Ser"/>
</dbReference>
<dbReference type="Pfam" id="PF03315">
    <property type="entry name" value="SDH_beta"/>
    <property type="match status" value="1"/>
</dbReference>
<dbReference type="HOGENOM" id="CLU_086592_0_0_0"/>
<evidence type="ECO:0000313" key="13">
    <source>
        <dbReference type="Proteomes" id="UP000000379"/>
    </source>
</evidence>
<evidence type="ECO:0000256" key="1">
    <source>
        <dbReference type="ARBA" id="ARBA00001966"/>
    </source>
</evidence>
<dbReference type="EC" id="4.3.1.17" evidence="10"/>
<dbReference type="SUPFAM" id="SSF143548">
    <property type="entry name" value="Serine metabolism enzymes domain"/>
    <property type="match status" value="1"/>
</dbReference>
<dbReference type="RefSeq" id="WP_013179218.1">
    <property type="nucleotide sequence ID" value="NC_014221.1"/>
</dbReference>
<organism evidence="12 13">
    <name type="scientific">Truepera radiovictrix (strain DSM 17093 / CIP 108686 / LMG 22925 / RQ-24)</name>
    <dbReference type="NCBI Taxonomy" id="649638"/>
    <lineage>
        <taxon>Bacteria</taxon>
        <taxon>Thermotogati</taxon>
        <taxon>Deinococcota</taxon>
        <taxon>Deinococci</taxon>
        <taxon>Trueperales</taxon>
        <taxon>Trueperaceae</taxon>
        <taxon>Truepera</taxon>
    </lineage>
</organism>
<dbReference type="GO" id="GO:0051539">
    <property type="term" value="F:4 iron, 4 sulfur cluster binding"/>
    <property type="evidence" value="ECO:0007669"/>
    <property type="project" value="UniProtKB-UniRule"/>
</dbReference>
<comment type="catalytic activity">
    <reaction evidence="9 10">
        <text>L-serine = pyruvate + NH4(+)</text>
        <dbReference type="Rhea" id="RHEA:19169"/>
        <dbReference type="ChEBI" id="CHEBI:15361"/>
        <dbReference type="ChEBI" id="CHEBI:28938"/>
        <dbReference type="ChEBI" id="CHEBI:33384"/>
        <dbReference type="EC" id="4.3.1.17"/>
    </reaction>
</comment>
<dbReference type="Proteomes" id="UP000000379">
    <property type="component" value="Chromosome"/>
</dbReference>
<evidence type="ECO:0000256" key="5">
    <source>
        <dbReference type="ARBA" id="ARBA00022723"/>
    </source>
</evidence>
<dbReference type="STRING" id="649638.Trad_2756"/>
<evidence type="ECO:0000256" key="3">
    <source>
        <dbReference type="ARBA" id="ARBA00022432"/>
    </source>
</evidence>
<dbReference type="PIRSF" id="PIRSF036692">
    <property type="entry name" value="SDH_B"/>
    <property type="match status" value="1"/>
</dbReference>
<dbReference type="PROSITE" id="PS51671">
    <property type="entry name" value="ACT"/>
    <property type="match status" value="1"/>
</dbReference>
<comment type="similarity">
    <text evidence="2 10">Belongs to the iron-sulfur dependent L-serine dehydratase family.</text>
</comment>
<dbReference type="GO" id="GO:0006094">
    <property type="term" value="P:gluconeogenesis"/>
    <property type="evidence" value="ECO:0007669"/>
    <property type="project" value="UniProtKB-KW"/>
</dbReference>
<dbReference type="PANTHER" id="PTHR30182:SF12">
    <property type="entry name" value="L-SERINE DEHYDRATASE, BETA CHAIN-RELATED"/>
    <property type="match status" value="1"/>
</dbReference>
<evidence type="ECO:0000256" key="9">
    <source>
        <dbReference type="ARBA" id="ARBA00049406"/>
    </source>
</evidence>
<evidence type="ECO:0000256" key="2">
    <source>
        <dbReference type="ARBA" id="ARBA00008636"/>
    </source>
</evidence>
<keyword evidence="5 10" id="KW-0479">Metal-binding</keyword>
<evidence type="ECO:0000256" key="10">
    <source>
        <dbReference type="RuleBase" id="RU366059"/>
    </source>
</evidence>
<name>D7CV32_TRURR</name>
<dbReference type="EMBL" id="CP002049">
    <property type="protein sequence ID" value="ADI15859.1"/>
    <property type="molecule type" value="Genomic_DNA"/>
</dbReference>
<protein>
    <recommendedName>
        <fullName evidence="10">L-serine dehydratase</fullName>
        <ecNumber evidence="10">4.3.1.17</ecNumber>
    </recommendedName>
</protein>
<evidence type="ECO:0000313" key="12">
    <source>
        <dbReference type="EMBL" id="ADI15859.1"/>
    </source>
</evidence>
<dbReference type="InterPro" id="IPR005131">
    <property type="entry name" value="Ser_deHydtase_bsu"/>
</dbReference>
<evidence type="ECO:0000256" key="6">
    <source>
        <dbReference type="ARBA" id="ARBA00023004"/>
    </source>
</evidence>
<reference evidence="12 13" key="2">
    <citation type="journal article" date="2011" name="Stand. Genomic Sci.">
        <title>Complete genome sequence of Truepera radiovictrix type strain (RQ-24).</title>
        <authorList>
            <person name="Ivanova N."/>
            <person name="Rohde C."/>
            <person name="Munk C."/>
            <person name="Nolan M."/>
            <person name="Lucas S."/>
            <person name="Del Rio T.G."/>
            <person name="Tice H."/>
            <person name="Deshpande S."/>
            <person name="Cheng J.F."/>
            <person name="Tapia R."/>
            <person name="Han C."/>
            <person name="Goodwin L."/>
            <person name="Pitluck S."/>
            <person name="Liolios K."/>
            <person name="Mavromatis K."/>
            <person name="Mikhailova N."/>
            <person name="Pati A."/>
            <person name="Chen A."/>
            <person name="Palaniappan K."/>
            <person name="Land M."/>
            <person name="Hauser L."/>
            <person name="Chang Y.J."/>
            <person name="Jeffries C.D."/>
            <person name="Brambilla E."/>
            <person name="Rohde M."/>
            <person name="Goker M."/>
            <person name="Tindall B.J."/>
            <person name="Woyke T."/>
            <person name="Bristow J."/>
            <person name="Eisen J.A."/>
            <person name="Markowitz V."/>
            <person name="Hugenholtz P."/>
            <person name="Kyrpides N.C."/>
            <person name="Klenk H.P."/>
            <person name="Lapidus A."/>
        </authorList>
    </citation>
    <scope>NUCLEOTIDE SEQUENCE [LARGE SCALE GENOMIC DNA]</scope>
    <source>
        <strain evidence="13">DSM 17093 / CIP 108686 / LMG 22925 / RQ-24</strain>
    </source>
</reference>
<keyword evidence="7 10" id="KW-0411">Iron-sulfur</keyword>
<dbReference type="PANTHER" id="PTHR30182">
    <property type="entry name" value="L-SERINE DEHYDRATASE"/>
    <property type="match status" value="1"/>
</dbReference>
<proteinExistence type="inferred from homology"/>
<dbReference type="eggNOG" id="COG1760">
    <property type="taxonomic scope" value="Bacteria"/>
</dbReference>
<dbReference type="InterPro" id="IPR002912">
    <property type="entry name" value="ACT_dom"/>
</dbReference>
<feature type="domain" description="ACT" evidence="11">
    <location>
        <begin position="145"/>
        <end position="217"/>
    </location>
</feature>
<keyword evidence="13" id="KW-1185">Reference proteome</keyword>
<evidence type="ECO:0000256" key="7">
    <source>
        <dbReference type="ARBA" id="ARBA00023014"/>
    </source>
</evidence>
<dbReference type="Pfam" id="PF01842">
    <property type="entry name" value="ACT"/>
    <property type="match status" value="1"/>
</dbReference>
<keyword evidence="8 10" id="KW-0456">Lyase</keyword>
<comment type="cofactor">
    <cofactor evidence="1 10">
        <name>[4Fe-4S] cluster</name>
        <dbReference type="ChEBI" id="CHEBI:49883"/>
    </cofactor>
</comment>
<dbReference type="Gene3D" id="3.30.70.260">
    <property type="match status" value="1"/>
</dbReference>
<gene>
    <name evidence="12" type="ordered locus">Trad_2756</name>
</gene>
<evidence type="ECO:0000259" key="11">
    <source>
        <dbReference type="PROSITE" id="PS51671"/>
    </source>
</evidence>
<dbReference type="InterPro" id="IPR045865">
    <property type="entry name" value="ACT-like_dom_sf"/>
</dbReference>
<dbReference type="Gene3D" id="3.30.1330.90">
    <property type="entry name" value="D-3-phosphoglycerate dehydrogenase, domain 3"/>
    <property type="match status" value="1"/>
</dbReference>
<dbReference type="InterPro" id="IPR004643">
    <property type="entry name" value="Fe-S_L-Ser_bsu"/>
</dbReference>